<evidence type="ECO:0000313" key="1">
    <source>
        <dbReference type="EMBL" id="SPP63234.1"/>
    </source>
</evidence>
<organism evidence="1 2">
    <name type="scientific">Nitrospira lenta</name>
    <dbReference type="NCBI Taxonomy" id="1436998"/>
    <lineage>
        <taxon>Bacteria</taxon>
        <taxon>Pseudomonadati</taxon>
        <taxon>Nitrospirota</taxon>
        <taxon>Nitrospiria</taxon>
        <taxon>Nitrospirales</taxon>
        <taxon>Nitrospiraceae</taxon>
        <taxon>Nitrospira</taxon>
    </lineage>
</organism>
<gene>
    <name evidence="1" type="ORF">NITLEN_10320</name>
</gene>
<reference evidence="2" key="1">
    <citation type="submission" date="2018-04" db="EMBL/GenBank/DDBJ databases">
        <authorList>
            <person name="Lucker S."/>
            <person name="Sakoula D."/>
        </authorList>
    </citation>
    <scope>NUCLEOTIDE SEQUENCE [LARGE SCALE GENOMIC DNA]</scope>
</reference>
<dbReference type="InParanoid" id="A0A330L0Q8"/>
<accession>A0A330L0Q8</accession>
<dbReference type="PROSITE" id="PS51257">
    <property type="entry name" value="PROKAR_LIPOPROTEIN"/>
    <property type="match status" value="1"/>
</dbReference>
<protein>
    <recommendedName>
        <fullName evidence="3">Lipoprotein</fullName>
    </recommendedName>
</protein>
<dbReference type="AlphaFoldDB" id="A0A330L0Q8"/>
<name>A0A330L0Q8_9BACT</name>
<proteinExistence type="predicted"/>
<sequence length="222" mass="24916">MRETFVARAGHPMKIPFLLLILLPSLLTACALERELSRTPRTAVEQVLLTQSVHRAFEDLTIQLPAGVNVDVDATGLESEQSRVRMTNTTEGAMSRPGRDILYIRDAVSAELGRRGYRVSVRDAESPYLIRVMAESFGTMQGLTFLGMPAVQSVLIPFALPELTLYKEQGQSGYVRLHLDIYDNRTGEFLSSTPTLIGRAYYDQYTAVFFFTWYRTDVTAPP</sequence>
<keyword evidence="2" id="KW-1185">Reference proteome</keyword>
<evidence type="ECO:0008006" key="3">
    <source>
        <dbReference type="Google" id="ProtNLM"/>
    </source>
</evidence>
<evidence type="ECO:0000313" key="2">
    <source>
        <dbReference type="Proteomes" id="UP000248168"/>
    </source>
</evidence>
<dbReference type="EMBL" id="OUNR01000001">
    <property type="protein sequence ID" value="SPP63234.1"/>
    <property type="molecule type" value="Genomic_DNA"/>
</dbReference>
<dbReference type="Proteomes" id="UP000248168">
    <property type="component" value="Unassembled WGS sequence"/>
</dbReference>